<dbReference type="STRING" id="502025.Hoch_5753"/>
<sequence length="369" mass="41382">MSKRGKPRKTTPGRPQGGTRGDRAKRLLDLVMMLLRARSPVSFREIRDQFSSYQTANIDAGLRAFERDKADLLELGVPIRYVTPEEDDTLEEGGYVVELRRFRLPEVKLTPDEVSALVVAASVARAVPGGSYPKIVDLALKKLAFDVQEMPDTPSEFLAQARTATRRDPVLVHFPANTAANARELGDRFSQLEAATRNRKRLSLHYRNASTAEVQARDVDPYGLIYRQGAWYVVGYCHLREDVRSFRFDRIEELKIAPKPKSPDFERPSEFELRAYASRSPWTFTPAPVEEVELVIGSEAADTANEDFGPGASHERQADGTTVVSFSCGNPEYVVSRVLAAKGGLLVRRGERVRERLVRELSATLERYA</sequence>
<protein>
    <submittedName>
        <fullName evidence="3">Putative DeoR-family transcriptional regulator</fullName>
    </submittedName>
</protein>
<dbReference type="eggNOG" id="COG2378">
    <property type="taxonomic scope" value="Bacteria"/>
</dbReference>
<reference evidence="3 4" key="1">
    <citation type="journal article" date="2010" name="Stand. Genomic Sci.">
        <title>Complete genome sequence of Haliangium ochraceum type strain (SMP-2).</title>
        <authorList>
            <consortium name="US DOE Joint Genome Institute (JGI-PGF)"/>
            <person name="Ivanova N."/>
            <person name="Daum C."/>
            <person name="Lang E."/>
            <person name="Abt B."/>
            <person name="Kopitz M."/>
            <person name="Saunders E."/>
            <person name="Lapidus A."/>
            <person name="Lucas S."/>
            <person name="Glavina Del Rio T."/>
            <person name="Nolan M."/>
            <person name="Tice H."/>
            <person name="Copeland A."/>
            <person name="Cheng J.F."/>
            <person name="Chen F."/>
            <person name="Bruce D."/>
            <person name="Goodwin L."/>
            <person name="Pitluck S."/>
            <person name="Mavromatis K."/>
            <person name="Pati A."/>
            <person name="Mikhailova N."/>
            <person name="Chen A."/>
            <person name="Palaniappan K."/>
            <person name="Land M."/>
            <person name="Hauser L."/>
            <person name="Chang Y.J."/>
            <person name="Jeffries C.D."/>
            <person name="Detter J.C."/>
            <person name="Brettin T."/>
            <person name="Rohde M."/>
            <person name="Goker M."/>
            <person name="Bristow J."/>
            <person name="Markowitz V."/>
            <person name="Eisen J.A."/>
            <person name="Hugenholtz P."/>
            <person name="Kyrpides N.C."/>
            <person name="Klenk H.P."/>
        </authorList>
    </citation>
    <scope>NUCLEOTIDE SEQUENCE [LARGE SCALE GENOMIC DNA]</scope>
    <source>
        <strain evidence="4">DSM 14365 / CIP 107738 / JCM 11303 / AJ 13395 / SMP-2</strain>
    </source>
</reference>
<dbReference type="RefSeq" id="WP_012830822.1">
    <property type="nucleotide sequence ID" value="NC_013440.1"/>
</dbReference>
<accession>D0LH85</accession>
<dbReference type="InterPro" id="IPR051534">
    <property type="entry name" value="CBASS_pafABC_assoc_protein"/>
</dbReference>
<evidence type="ECO:0000313" key="4">
    <source>
        <dbReference type="Proteomes" id="UP000001880"/>
    </source>
</evidence>
<dbReference type="HOGENOM" id="CLU_041141_3_1_7"/>
<dbReference type="Pfam" id="PF13280">
    <property type="entry name" value="WYL"/>
    <property type="match status" value="1"/>
</dbReference>
<dbReference type="KEGG" id="hoh:Hoch_5753"/>
<name>D0LH85_HALO1</name>
<evidence type="ECO:0000256" key="1">
    <source>
        <dbReference type="SAM" id="MobiDB-lite"/>
    </source>
</evidence>
<dbReference type="Proteomes" id="UP000001880">
    <property type="component" value="Chromosome"/>
</dbReference>
<feature type="compositionally biased region" description="Basic residues" evidence="1">
    <location>
        <begin position="1"/>
        <end position="11"/>
    </location>
</feature>
<proteinExistence type="predicted"/>
<keyword evidence="4" id="KW-1185">Reference proteome</keyword>
<dbReference type="PANTHER" id="PTHR34580:SF3">
    <property type="entry name" value="PROTEIN PAFB"/>
    <property type="match status" value="1"/>
</dbReference>
<dbReference type="EMBL" id="CP001804">
    <property type="protein sequence ID" value="ACY18230.1"/>
    <property type="molecule type" value="Genomic_DNA"/>
</dbReference>
<gene>
    <name evidence="3" type="ordered locus">Hoch_5753</name>
</gene>
<evidence type="ECO:0000313" key="3">
    <source>
        <dbReference type="EMBL" id="ACY18230.1"/>
    </source>
</evidence>
<dbReference type="PROSITE" id="PS52050">
    <property type="entry name" value="WYL"/>
    <property type="match status" value="1"/>
</dbReference>
<organism evidence="3 4">
    <name type="scientific">Haliangium ochraceum (strain DSM 14365 / JCM 11303 / SMP-2)</name>
    <dbReference type="NCBI Taxonomy" id="502025"/>
    <lineage>
        <taxon>Bacteria</taxon>
        <taxon>Pseudomonadati</taxon>
        <taxon>Myxococcota</taxon>
        <taxon>Polyangia</taxon>
        <taxon>Haliangiales</taxon>
        <taxon>Kofleriaceae</taxon>
        <taxon>Haliangium</taxon>
    </lineage>
</organism>
<dbReference type="AlphaFoldDB" id="D0LH85"/>
<evidence type="ECO:0000259" key="2">
    <source>
        <dbReference type="Pfam" id="PF13280"/>
    </source>
</evidence>
<feature type="region of interest" description="Disordered" evidence="1">
    <location>
        <begin position="1"/>
        <end position="22"/>
    </location>
</feature>
<dbReference type="InterPro" id="IPR026881">
    <property type="entry name" value="WYL_dom"/>
</dbReference>
<dbReference type="OrthoDB" id="9787242at2"/>
<dbReference type="PANTHER" id="PTHR34580">
    <property type="match status" value="1"/>
</dbReference>
<feature type="domain" description="WYL" evidence="2">
    <location>
        <begin position="189"/>
        <end position="256"/>
    </location>
</feature>